<feature type="compositionally biased region" description="Low complexity" evidence="1">
    <location>
        <begin position="120"/>
        <end position="129"/>
    </location>
</feature>
<sequence>MSSSAALPLPSAGAAPSPPIIDILRLAAHAASSLLSFLLALLAHLLTPALYVLAPALLFLRVLLDALVLAPLALARAVLREAYPLYVFGGAACLGAVCVGYAARAVAGWVLAASAPGAGVDAADAAPRAGGKRRKRVSIREEGRA</sequence>
<dbReference type="GeneID" id="38775793"/>
<reference evidence="3 4" key="1">
    <citation type="journal article" date="2018" name="Sci. Rep.">
        <title>Genome sequence of the cauliflower mushroom Sparassis crispa (Hanabiratake) and its association with beneficial usage.</title>
        <authorList>
            <person name="Kiyama R."/>
            <person name="Furutani Y."/>
            <person name="Kawaguchi K."/>
            <person name="Nakanishi T."/>
        </authorList>
    </citation>
    <scope>NUCLEOTIDE SEQUENCE [LARGE SCALE GENOMIC DNA]</scope>
</reference>
<dbReference type="EMBL" id="BFAD01000002">
    <property type="protein sequence ID" value="GBE78876.1"/>
    <property type="molecule type" value="Genomic_DNA"/>
</dbReference>
<keyword evidence="2" id="KW-1133">Transmembrane helix</keyword>
<protein>
    <submittedName>
        <fullName evidence="3">Uncharacterized protein</fullName>
    </submittedName>
</protein>
<gene>
    <name evidence="3" type="ORF">SCP_0200730</name>
</gene>
<dbReference type="Proteomes" id="UP000287166">
    <property type="component" value="Unassembled WGS sequence"/>
</dbReference>
<proteinExistence type="predicted"/>
<evidence type="ECO:0000313" key="3">
    <source>
        <dbReference type="EMBL" id="GBE78876.1"/>
    </source>
</evidence>
<evidence type="ECO:0000256" key="1">
    <source>
        <dbReference type="SAM" id="MobiDB-lite"/>
    </source>
</evidence>
<dbReference type="AlphaFoldDB" id="A0A401G9L5"/>
<feature type="transmembrane region" description="Helical" evidence="2">
    <location>
        <begin position="85"/>
        <end position="103"/>
    </location>
</feature>
<dbReference type="InParanoid" id="A0A401G9L5"/>
<evidence type="ECO:0000313" key="4">
    <source>
        <dbReference type="Proteomes" id="UP000287166"/>
    </source>
</evidence>
<keyword evidence="2" id="KW-0812">Transmembrane</keyword>
<keyword evidence="2" id="KW-0472">Membrane</keyword>
<name>A0A401G9L5_9APHY</name>
<keyword evidence="4" id="KW-1185">Reference proteome</keyword>
<dbReference type="RefSeq" id="XP_027609789.1">
    <property type="nucleotide sequence ID" value="XM_027753988.1"/>
</dbReference>
<evidence type="ECO:0000256" key="2">
    <source>
        <dbReference type="SAM" id="Phobius"/>
    </source>
</evidence>
<organism evidence="3 4">
    <name type="scientific">Sparassis crispa</name>
    <dbReference type="NCBI Taxonomy" id="139825"/>
    <lineage>
        <taxon>Eukaryota</taxon>
        <taxon>Fungi</taxon>
        <taxon>Dikarya</taxon>
        <taxon>Basidiomycota</taxon>
        <taxon>Agaricomycotina</taxon>
        <taxon>Agaricomycetes</taxon>
        <taxon>Polyporales</taxon>
        <taxon>Sparassidaceae</taxon>
        <taxon>Sparassis</taxon>
    </lineage>
</organism>
<feature type="region of interest" description="Disordered" evidence="1">
    <location>
        <begin position="120"/>
        <end position="145"/>
    </location>
</feature>
<accession>A0A401G9L5</accession>
<comment type="caution">
    <text evidence="3">The sequence shown here is derived from an EMBL/GenBank/DDBJ whole genome shotgun (WGS) entry which is preliminary data.</text>
</comment>